<gene>
    <name evidence="2" type="ORF">SK128_015995</name>
</gene>
<name>A0AAN8WS13_HALRR</name>
<keyword evidence="3" id="KW-1185">Reference proteome</keyword>
<proteinExistence type="predicted"/>
<feature type="region of interest" description="Disordered" evidence="1">
    <location>
        <begin position="37"/>
        <end position="58"/>
    </location>
</feature>
<evidence type="ECO:0000256" key="1">
    <source>
        <dbReference type="SAM" id="MobiDB-lite"/>
    </source>
</evidence>
<protein>
    <submittedName>
        <fullName evidence="2">Uncharacterized protein</fullName>
    </submittedName>
</protein>
<feature type="compositionally biased region" description="Pro residues" evidence="1">
    <location>
        <begin position="42"/>
        <end position="58"/>
    </location>
</feature>
<sequence>MHGNSPCRNTAGANGLGPGMTVRPGYEVFQSCRDSIISTCRPPAPPPPPPPLFTNPAK</sequence>
<comment type="caution">
    <text evidence="2">The sequence shown here is derived from an EMBL/GenBank/DDBJ whole genome shotgun (WGS) entry which is preliminary data.</text>
</comment>
<evidence type="ECO:0000313" key="2">
    <source>
        <dbReference type="EMBL" id="KAK7071281.1"/>
    </source>
</evidence>
<dbReference type="Proteomes" id="UP001381693">
    <property type="component" value="Unassembled WGS sequence"/>
</dbReference>
<organism evidence="2 3">
    <name type="scientific">Halocaridina rubra</name>
    <name type="common">Hawaiian red shrimp</name>
    <dbReference type="NCBI Taxonomy" id="373956"/>
    <lineage>
        <taxon>Eukaryota</taxon>
        <taxon>Metazoa</taxon>
        <taxon>Ecdysozoa</taxon>
        <taxon>Arthropoda</taxon>
        <taxon>Crustacea</taxon>
        <taxon>Multicrustacea</taxon>
        <taxon>Malacostraca</taxon>
        <taxon>Eumalacostraca</taxon>
        <taxon>Eucarida</taxon>
        <taxon>Decapoda</taxon>
        <taxon>Pleocyemata</taxon>
        <taxon>Caridea</taxon>
        <taxon>Atyoidea</taxon>
        <taxon>Atyidae</taxon>
        <taxon>Halocaridina</taxon>
    </lineage>
</organism>
<dbReference type="EMBL" id="JAXCGZ010015107">
    <property type="protein sequence ID" value="KAK7071281.1"/>
    <property type="molecule type" value="Genomic_DNA"/>
</dbReference>
<feature type="region of interest" description="Disordered" evidence="1">
    <location>
        <begin position="1"/>
        <end position="24"/>
    </location>
</feature>
<feature type="compositionally biased region" description="Polar residues" evidence="1">
    <location>
        <begin position="1"/>
        <end position="12"/>
    </location>
</feature>
<reference evidence="2 3" key="1">
    <citation type="submission" date="2023-11" db="EMBL/GenBank/DDBJ databases">
        <title>Halocaridina rubra genome assembly.</title>
        <authorList>
            <person name="Smith C."/>
        </authorList>
    </citation>
    <scope>NUCLEOTIDE SEQUENCE [LARGE SCALE GENOMIC DNA]</scope>
    <source>
        <strain evidence="2">EP-1</strain>
        <tissue evidence="2">Whole</tissue>
    </source>
</reference>
<accession>A0AAN8WS13</accession>
<feature type="non-terminal residue" evidence="2">
    <location>
        <position position="58"/>
    </location>
</feature>
<evidence type="ECO:0000313" key="3">
    <source>
        <dbReference type="Proteomes" id="UP001381693"/>
    </source>
</evidence>
<dbReference type="AlphaFoldDB" id="A0AAN8WS13"/>